<proteinExistence type="inferred from homology"/>
<dbReference type="InterPro" id="IPR020070">
    <property type="entry name" value="Ribosomal_bL9_N"/>
</dbReference>
<dbReference type="AlphaFoldDB" id="A0A3B1AK79"/>
<evidence type="ECO:0000256" key="4">
    <source>
        <dbReference type="ARBA" id="ARBA00022980"/>
    </source>
</evidence>
<dbReference type="InterPro" id="IPR000244">
    <property type="entry name" value="Ribosomal_bL9"/>
</dbReference>
<sequence length="150" mass="16035">MDVILLEKVTNLGDLGEKVSVRAGYGRNFLMPYGKAVAATKENLEKFKAQRAELEKTANEKLAAANTRAEQVQALGVILITGKAGDEGKLFGSVAAADIASIITEKGVAIEKREVTMPEGPIRVIGEYPINLLLHSDVSITVNVNVTAEE</sequence>
<evidence type="ECO:0000259" key="7">
    <source>
        <dbReference type="PROSITE" id="PS00651"/>
    </source>
</evidence>
<dbReference type="Pfam" id="PF03948">
    <property type="entry name" value="Ribosomal_L9_C"/>
    <property type="match status" value="1"/>
</dbReference>
<evidence type="ECO:0000256" key="6">
    <source>
        <dbReference type="SAM" id="Coils"/>
    </source>
</evidence>
<dbReference type="Gene3D" id="3.10.430.100">
    <property type="entry name" value="Ribosomal protein L9, C-terminal domain"/>
    <property type="match status" value="1"/>
</dbReference>
<dbReference type="PROSITE" id="PS00651">
    <property type="entry name" value="RIBOSOMAL_L9"/>
    <property type="match status" value="1"/>
</dbReference>
<dbReference type="SUPFAM" id="SSF55653">
    <property type="entry name" value="Ribosomal protein L9 C-domain"/>
    <property type="match status" value="1"/>
</dbReference>
<protein>
    <submittedName>
        <fullName evidence="8">LSU ribosomal protein L9p</fullName>
    </submittedName>
</protein>
<keyword evidence="2" id="KW-0699">rRNA-binding</keyword>
<comment type="similarity">
    <text evidence="1">Belongs to the bacterial ribosomal protein bL9 family.</text>
</comment>
<dbReference type="GO" id="GO:0005840">
    <property type="term" value="C:ribosome"/>
    <property type="evidence" value="ECO:0007669"/>
    <property type="project" value="UniProtKB-KW"/>
</dbReference>
<dbReference type="GO" id="GO:0003735">
    <property type="term" value="F:structural constituent of ribosome"/>
    <property type="evidence" value="ECO:0007669"/>
    <property type="project" value="InterPro"/>
</dbReference>
<dbReference type="Pfam" id="PF01281">
    <property type="entry name" value="Ribosomal_L9_N"/>
    <property type="match status" value="1"/>
</dbReference>
<organism evidence="8">
    <name type="scientific">hydrothermal vent metagenome</name>
    <dbReference type="NCBI Taxonomy" id="652676"/>
    <lineage>
        <taxon>unclassified sequences</taxon>
        <taxon>metagenomes</taxon>
        <taxon>ecological metagenomes</taxon>
    </lineage>
</organism>
<dbReference type="InterPro" id="IPR009027">
    <property type="entry name" value="Ribosomal_bL9/RNase_H1_N"/>
</dbReference>
<reference evidence="8" key="1">
    <citation type="submission" date="2018-06" db="EMBL/GenBank/DDBJ databases">
        <authorList>
            <person name="Zhirakovskaya E."/>
        </authorList>
    </citation>
    <scope>NUCLEOTIDE SEQUENCE</scope>
</reference>
<dbReference type="Gene3D" id="3.40.5.10">
    <property type="entry name" value="Ribosomal protein L9, N-terminal domain"/>
    <property type="match status" value="1"/>
</dbReference>
<evidence type="ECO:0000256" key="2">
    <source>
        <dbReference type="ARBA" id="ARBA00022730"/>
    </source>
</evidence>
<evidence type="ECO:0000256" key="5">
    <source>
        <dbReference type="ARBA" id="ARBA00023274"/>
    </source>
</evidence>
<dbReference type="PANTHER" id="PTHR21368">
    <property type="entry name" value="50S RIBOSOMAL PROTEIN L9"/>
    <property type="match status" value="1"/>
</dbReference>
<dbReference type="InterPro" id="IPR020594">
    <property type="entry name" value="Ribosomal_bL9_bac/chp"/>
</dbReference>
<dbReference type="HAMAP" id="MF_00503">
    <property type="entry name" value="Ribosomal_bL9"/>
    <property type="match status" value="1"/>
</dbReference>
<keyword evidence="4 8" id="KW-0689">Ribosomal protein</keyword>
<dbReference type="GO" id="GO:0019843">
    <property type="term" value="F:rRNA binding"/>
    <property type="evidence" value="ECO:0007669"/>
    <property type="project" value="UniProtKB-KW"/>
</dbReference>
<evidence type="ECO:0000256" key="1">
    <source>
        <dbReference type="ARBA" id="ARBA00010605"/>
    </source>
</evidence>
<feature type="domain" description="Ribosomal protein L9" evidence="7">
    <location>
        <begin position="13"/>
        <end position="40"/>
    </location>
</feature>
<dbReference type="GO" id="GO:0006412">
    <property type="term" value="P:translation"/>
    <property type="evidence" value="ECO:0007669"/>
    <property type="project" value="InterPro"/>
</dbReference>
<accession>A0A3B1AK79</accession>
<keyword evidence="3" id="KW-0694">RNA-binding</keyword>
<keyword evidence="6" id="KW-0175">Coiled coil</keyword>
<dbReference type="GO" id="GO:1990904">
    <property type="term" value="C:ribonucleoprotein complex"/>
    <property type="evidence" value="ECO:0007669"/>
    <property type="project" value="UniProtKB-KW"/>
</dbReference>
<gene>
    <name evidence="8" type="ORF">MNBD_GAMMA22-1316</name>
</gene>
<name>A0A3B1AK79_9ZZZZ</name>
<dbReference type="InterPro" id="IPR020069">
    <property type="entry name" value="Ribosomal_bL9_C"/>
</dbReference>
<dbReference type="NCBIfam" id="TIGR00158">
    <property type="entry name" value="L9"/>
    <property type="match status" value="1"/>
</dbReference>
<evidence type="ECO:0000313" key="8">
    <source>
        <dbReference type="EMBL" id="VAW98749.1"/>
    </source>
</evidence>
<evidence type="ECO:0000256" key="3">
    <source>
        <dbReference type="ARBA" id="ARBA00022884"/>
    </source>
</evidence>
<dbReference type="EMBL" id="UOFS01000039">
    <property type="protein sequence ID" value="VAW98749.1"/>
    <property type="molecule type" value="Genomic_DNA"/>
</dbReference>
<dbReference type="InterPro" id="IPR036935">
    <property type="entry name" value="Ribosomal_bL9_N_sf"/>
</dbReference>
<feature type="coiled-coil region" evidence="6">
    <location>
        <begin position="37"/>
        <end position="64"/>
    </location>
</feature>
<dbReference type="InterPro" id="IPR036791">
    <property type="entry name" value="Ribosomal_bL9_C_sf"/>
</dbReference>
<keyword evidence="5" id="KW-0687">Ribonucleoprotein</keyword>
<dbReference type="SUPFAM" id="SSF55658">
    <property type="entry name" value="L9 N-domain-like"/>
    <property type="match status" value="1"/>
</dbReference>